<evidence type="ECO:0000313" key="2">
    <source>
        <dbReference type="Proteomes" id="UP000013111"/>
    </source>
</evidence>
<proteinExistence type="predicted"/>
<protein>
    <submittedName>
        <fullName evidence="1">Uncharacterized protein</fullName>
    </submittedName>
</protein>
<comment type="caution">
    <text evidence="1">The sequence shown here is derived from an EMBL/GenBank/DDBJ whole genome shotgun (WGS) entry which is preliminary data.</text>
</comment>
<dbReference type="Proteomes" id="UP000013111">
    <property type="component" value="Unassembled WGS sequence"/>
</dbReference>
<reference evidence="1 2" key="2">
    <citation type="submission" date="2013-04" db="EMBL/GenBank/DDBJ databases">
        <title>Comparative genomics of 12 strains of Erwinia amylovora identifies a pan-genome with a large conserved core and provides insights into host specificity.</title>
        <authorList>
            <person name="Mann R.A."/>
            <person name="Smits T.H.M."/>
            <person name="Buehlmann A."/>
            <person name="Blom J."/>
            <person name="Goesmann A."/>
            <person name="Frey J.E."/>
            <person name="Plummer K.M."/>
            <person name="Beer S.V."/>
            <person name="Luck J."/>
            <person name="Duffy B."/>
            <person name="Rodoni B."/>
        </authorList>
    </citation>
    <scope>NUCLEOTIDE SEQUENCE [LARGE SCALE GENOMIC DNA]</scope>
    <source>
        <strain evidence="2">CFBP 1232</strain>
    </source>
</reference>
<gene>
    <name evidence="1" type="ORF">BN437_3167</name>
</gene>
<dbReference type="AlphaFoldDB" id="A0A831A1W7"/>
<sequence length="41" mass="4660">MMLIIPDNGGQHDDAVAHSAMQRFRKFIKGESFYFGGIFKV</sequence>
<organism evidence="1 2">
    <name type="scientific">Erwinia amylovora NBRC 12687 = CFBP 1232</name>
    <dbReference type="NCBI Taxonomy" id="1219359"/>
    <lineage>
        <taxon>Bacteria</taxon>
        <taxon>Pseudomonadati</taxon>
        <taxon>Pseudomonadota</taxon>
        <taxon>Gammaproteobacteria</taxon>
        <taxon>Enterobacterales</taxon>
        <taxon>Erwiniaceae</taxon>
        <taxon>Erwinia</taxon>
    </lineage>
</organism>
<accession>A0A831A1W7</accession>
<dbReference type="EMBL" id="CAPB01000038">
    <property type="protein sequence ID" value="CCO95073.1"/>
    <property type="molecule type" value="Genomic_DNA"/>
</dbReference>
<evidence type="ECO:0000313" key="1">
    <source>
        <dbReference type="EMBL" id="CCO95073.1"/>
    </source>
</evidence>
<reference evidence="1 2" key="1">
    <citation type="submission" date="2012-11" db="EMBL/GenBank/DDBJ databases">
        <authorList>
            <person name="Linke B."/>
        </authorList>
    </citation>
    <scope>NUCLEOTIDE SEQUENCE [LARGE SCALE GENOMIC DNA]</scope>
    <source>
        <strain evidence="2">CFBP 1232</strain>
    </source>
</reference>
<name>A0A831A1W7_ERWAM</name>